<accession>A0A834W5E2</accession>
<proteinExistence type="inferred from homology"/>
<dbReference type="Pfam" id="PF02458">
    <property type="entry name" value="Transferase"/>
    <property type="match status" value="1"/>
</dbReference>
<dbReference type="Gene3D" id="3.30.559.10">
    <property type="entry name" value="Chloramphenicol acetyltransferase-like domain"/>
    <property type="match status" value="2"/>
</dbReference>
<evidence type="ECO:0000313" key="4">
    <source>
        <dbReference type="EMBL" id="KAF7810007.1"/>
    </source>
</evidence>
<keyword evidence="2" id="KW-0808">Transferase</keyword>
<protein>
    <submittedName>
        <fullName evidence="4">Vinorine synthase-like</fullName>
    </submittedName>
</protein>
<dbReference type="EMBL" id="JAAIUW010000011">
    <property type="protein sequence ID" value="KAF7810007.1"/>
    <property type="molecule type" value="Genomic_DNA"/>
</dbReference>
<comment type="similarity">
    <text evidence="1">Belongs to the plant acyltransferase family.</text>
</comment>
<organism evidence="4 5">
    <name type="scientific">Senna tora</name>
    <dbReference type="NCBI Taxonomy" id="362788"/>
    <lineage>
        <taxon>Eukaryota</taxon>
        <taxon>Viridiplantae</taxon>
        <taxon>Streptophyta</taxon>
        <taxon>Embryophyta</taxon>
        <taxon>Tracheophyta</taxon>
        <taxon>Spermatophyta</taxon>
        <taxon>Magnoliopsida</taxon>
        <taxon>eudicotyledons</taxon>
        <taxon>Gunneridae</taxon>
        <taxon>Pentapetalae</taxon>
        <taxon>rosids</taxon>
        <taxon>fabids</taxon>
        <taxon>Fabales</taxon>
        <taxon>Fabaceae</taxon>
        <taxon>Caesalpinioideae</taxon>
        <taxon>Cassia clade</taxon>
        <taxon>Senna</taxon>
    </lineage>
</organism>
<sequence>MSGKIRTEIISRKCIKPTSPTPPHLNSFKLSLLDQLSPNIHGNITFFYPYTAGNTTHFCFKSQLLQNSLSETLTRFYPLAGRLRDATIDCNDDGAFFIESRTDATLSDFLGKPDFDTVEQNFLPTADNETVESSNGAMFLARFTLFGCGGTAVSLCLNHKIVDLGTLLTVLQSWTAACRGGVEQSPNDADLNLGASLFPPREIPGMSASVNIPAAEKFTARRFVFSASNVGELKRRVLHSHQFHPSRVEVVLALIWRCAMCATRAKTGSFKPSALFQAVNLRSRMEPPAPETTIGNFVWPFAVTAEKEEELELHCAVRRMREGMKEFVEMGAKGLREGGGFEAVMGFLKKRGEMLKKEEGIVVYKCSSWCRYPLLEVDFGWGKPVWRTSVNRIVSNTIALMDVEDGGVEALITLDEQEMDVFEQHHEMLHYAVLNPSILI</sequence>
<dbReference type="PANTHER" id="PTHR31623:SF19">
    <property type="entry name" value="VINORINE SYNTHASE-RELATED"/>
    <property type="match status" value="1"/>
</dbReference>
<dbReference type="AlphaFoldDB" id="A0A834W5E2"/>
<keyword evidence="3" id="KW-0012">Acyltransferase</keyword>
<comment type="caution">
    <text evidence="4">The sequence shown here is derived from an EMBL/GenBank/DDBJ whole genome shotgun (WGS) entry which is preliminary data.</text>
</comment>
<keyword evidence="5" id="KW-1185">Reference proteome</keyword>
<dbReference type="OrthoDB" id="671439at2759"/>
<dbReference type="GO" id="GO:0016746">
    <property type="term" value="F:acyltransferase activity"/>
    <property type="evidence" value="ECO:0007669"/>
    <property type="project" value="UniProtKB-KW"/>
</dbReference>
<reference evidence="4" key="1">
    <citation type="submission" date="2020-09" db="EMBL/GenBank/DDBJ databases">
        <title>Genome-Enabled Discovery of Anthraquinone Biosynthesis in Senna tora.</title>
        <authorList>
            <person name="Kang S.-H."/>
            <person name="Pandey R.P."/>
            <person name="Lee C.-M."/>
            <person name="Sim J.-S."/>
            <person name="Jeong J.-T."/>
            <person name="Choi B.-S."/>
            <person name="Jung M."/>
            <person name="Ginzburg D."/>
            <person name="Zhao K."/>
            <person name="Won S.Y."/>
            <person name="Oh T.-J."/>
            <person name="Yu Y."/>
            <person name="Kim N.-H."/>
            <person name="Lee O.R."/>
            <person name="Lee T.-H."/>
            <person name="Bashyal P."/>
            <person name="Kim T.-S."/>
            <person name="Lee W.-H."/>
            <person name="Kawkins C."/>
            <person name="Kim C.-K."/>
            <person name="Kim J.S."/>
            <person name="Ahn B.O."/>
            <person name="Rhee S.Y."/>
            <person name="Sohng J.K."/>
        </authorList>
    </citation>
    <scope>NUCLEOTIDE SEQUENCE</scope>
    <source>
        <tissue evidence="4">Leaf</tissue>
    </source>
</reference>
<dbReference type="Proteomes" id="UP000634136">
    <property type="component" value="Unassembled WGS sequence"/>
</dbReference>
<evidence type="ECO:0000256" key="2">
    <source>
        <dbReference type="ARBA" id="ARBA00022679"/>
    </source>
</evidence>
<evidence type="ECO:0000313" key="5">
    <source>
        <dbReference type="Proteomes" id="UP000634136"/>
    </source>
</evidence>
<dbReference type="PANTHER" id="PTHR31623">
    <property type="entry name" value="F21J9.9"/>
    <property type="match status" value="1"/>
</dbReference>
<dbReference type="InterPro" id="IPR023213">
    <property type="entry name" value="CAT-like_dom_sf"/>
</dbReference>
<evidence type="ECO:0000256" key="1">
    <source>
        <dbReference type="ARBA" id="ARBA00009861"/>
    </source>
</evidence>
<gene>
    <name evidence="4" type="ORF">G2W53_036750</name>
</gene>
<name>A0A834W5E2_9FABA</name>
<evidence type="ECO:0000256" key="3">
    <source>
        <dbReference type="ARBA" id="ARBA00023315"/>
    </source>
</evidence>